<gene>
    <name evidence="4" type="ORF">Ptr86124_007362</name>
    <name evidence="3" type="ORF">PtrM4_017630</name>
</gene>
<evidence type="ECO:0000256" key="2">
    <source>
        <dbReference type="SAM" id="SignalP"/>
    </source>
</evidence>
<name>A0A2W1DVZ3_9PLEO</name>
<evidence type="ECO:0000313" key="4">
    <source>
        <dbReference type="EMBL" id="KAI1513460.1"/>
    </source>
</evidence>
<feature type="compositionally biased region" description="Polar residues" evidence="1">
    <location>
        <begin position="79"/>
        <end position="88"/>
    </location>
</feature>
<organism evidence="3 5">
    <name type="scientific">Pyrenophora tritici-repentis</name>
    <dbReference type="NCBI Taxonomy" id="45151"/>
    <lineage>
        <taxon>Eukaryota</taxon>
        <taxon>Fungi</taxon>
        <taxon>Dikarya</taxon>
        <taxon>Ascomycota</taxon>
        <taxon>Pezizomycotina</taxon>
        <taxon>Dothideomycetes</taxon>
        <taxon>Pleosporomycetidae</taxon>
        <taxon>Pleosporales</taxon>
        <taxon>Pleosporineae</taxon>
        <taxon>Pleosporaceae</taxon>
        <taxon>Pyrenophora</taxon>
    </lineage>
</organism>
<feature type="region of interest" description="Disordered" evidence="1">
    <location>
        <begin position="79"/>
        <end position="129"/>
    </location>
</feature>
<comment type="caution">
    <text evidence="3">The sequence shown here is derived from an EMBL/GenBank/DDBJ whole genome shotgun (WGS) entry which is preliminary data.</text>
</comment>
<feature type="signal peptide" evidence="2">
    <location>
        <begin position="1"/>
        <end position="20"/>
    </location>
</feature>
<accession>A0A2W1DVZ3</accession>
<feature type="region of interest" description="Disordered" evidence="1">
    <location>
        <begin position="28"/>
        <end position="60"/>
    </location>
</feature>
<keyword evidence="2" id="KW-0732">Signal</keyword>
<evidence type="ECO:0000313" key="6">
    <source>
        <dbReference type="Proteomes" id="UP000249757"/>
    </source>
</evidence>
<dbReference type="Proteomes" id="UP000249757">
    <property type="component" value="Unassembled WGS sequence"/>
</dbReference>
<proteinExistence type="predicted"/>
<dbReference type="EMBL" id="NQIK02000001">
    <property type="protein sequence ID" value="KAF7577523.1"/>
    <property type="molecule type" value="Genomic_DNA"/>
</dbReference>
<reference evidence="4" key="2">
    <citation type="submission" date="2021-05" db="EMBL/GenBank/DDBJ databases">
        <authorList>
            <person name="Moolhuijzen P.M."/>
            <person name="Moffat C.S."/>
        </authorList>
    </citation>
    <scope>NUCLEOTIDE SEQUENCE</scope>
    <source>
        <strain evidence="4">86-124</strain>
    </source>
</reference>
<feature type="chain" id="PRO_5042700881" evidence="2">
    <location>
        <begin position="21"/>
        <end position="129"/>
    </location>
</feature>
<reference evidence="4" key="3">
    <citation type="journal article" date="2022" name="bioRxiv">
        <title>A global pangenome for the wheat fungal pathogen Pyrenophora tritici-repentis and prediction of effector protein structural homology.</title>
        <authorList>
            <person name="Moolhuijzen P."/>
            <person name="See P.T."/>
            <person name="Shi G."/>
            <person name="Powell H.R."/>
            <person name="Cockram J."/>
            <person name="Jorgensen L.N."/>
            <person name="Benslimane H."/>
            <person name="Strelkov S.E."/>
            <person name="Turner J."/>
            <person name="Liu Z."/>
            <person name="Moffat C.S."/>
        </authorList>
    </citation>
    <scope>NUCLEOTIDE SEQUENCE</scope>
    <source>
        <strain evidence="4">86-124</strain>
    </source>
</reference>
<dbReference type="AlphaFoldDB" id="A0A2W1DVZ3"/>
<reference evidence="6" key="4">
    <citation type="journal article" date="2022" name="Microb. Genom.">
        <title>A global pangenome for the wheat fungal pathogen Pyrenophora tritici-repentis and prediction of effector protein structural homology.</title>
        <authorList>
            <person name="Moolhuijzen P.M."/>
            <person name="See P.T."/>
            <person name="Shi G."/>
            <person name="Powell H.R."/>
            <person name="Cockram J."/>
            <person name="Jorgensen L.N."/>
            <person name="Benslimane H."/>
            <person name="Strelkov S.E."/>
            <person name="Turner J."/>
            <person name="Liu Z."/>
            <person name="Moffat C.S."/>
        </authorList>
    </citation>
    <scope>NUCLEOTIDE SEQUENCE [LARGE SCALE GENOMIC DNA]</scope>
</reference>
<dbReference type="OrthoDB" id="3695650at2759"/>
<keyword evidence="6" id="KW-1185">Reference proteome</keyword>
<evidence type="ECO:0000313" key="5">
    <source>
        <dbReference type="Proteomes" id="UP000245464"/>
    </source>
</evidence>
<reference evidence="3 5" key="1">
    <citation type="journal article" date="2018" name="BMC Genomics">
        <title>Comparative genomics of the wheat fungal pathogen Pyrenophora tritici-repentis reveals chromosomal variations and genome plasticity.</title>
        <authorList>
            <person name="Moolhuijzen P."/>
            <person name="See P.T."/>
            <person name="Hane J.K."/>
            <person name="Shi G."/>
            <person name="Liu Z."/>
            <person name="Oliver R.P."/>
            <person name="Moffat C.S."/>
        </authorList>
    </citation>
    <scope>NUCLEOTIDE SEQUENCE [LARGE SCALE GENOMIC DNA]</scope>
    <source>
        <strain evidence="3">M4</strain>
    </source>
</reference>
<sequence length="129" mass="13243">MKTFTTTTALFTAFIALVAATPLNHAGPSQGTGAGSPHFHGGHNGSHHHPSMNNGNHTINGTSTIRMTVTHTRTSTIFAEPTQFNNSAPAMATDGISAPFTPIDMANATPTPSSDESDDAGLAAATGLW</sequence>
<dbReference type="Proteomes" id="UP000245464">
    <property type="component" value="Chromosome 1"/>
</dbReference>
<evidence type="ECO:0000256" key="1">
    <source>
        <dbReference type="SAM" id="MobiDB-lite"/>
    </source>
</evidence>
<dbReference type="EMBL" id="NRDI02000009">
    <property type="protein sequence ID" value="KAI1513460.1"/>
    <property type="molecule type" value="Genomic_DNA"/>
</dbReference>
<protein>
    <submittedName>
        <fullName evidence="3">Tymo-45kd-70kd domain containing protein</fullName>
    </submittedName>
</protein>
<evidence type="ECO:0000313" key="3">
    <source>
        <dbReference type="EMBL" id="KAF7577523.1"/>
    </source>
</evidence>